<evidence type="ECO:0000313" key="4">
    <source>
        <dbReference type="EMBL" id="CEO17751.1"/>
    </source>
</evidence>
<name>A0A0B7J117_9RICK</name>
<dbReference type="HOGENOM" id="CLU_021152_4_2_5"/>
<dbReference type="GO" id="GO:0003941">
    <property type="term" value="F:L-serine ammonia-lyase activity"/>
    <property type="evidence" value="ECO:0007669"/>
    <property type="project" value="TreeGrafter"/>
</dbReference>
<evidence type="ECO:0000259" key="3">
    <source>
        <dbReference type="Pfam" id="PF00291"/>
    </source>
</evidence>
<dbReference type="PANTHER" id="PTHR43050">
    <property type="entry name" value="SERINE / THREONINE RACEMASE FAMILY MEMBER"/>
    <property type="match status" value="1"/>
</dbReference>
<evidence type="ECO:0000256" key="2">
    <source>
        <dbReference type="ARBA" id="ARBA00022898"/>
    </source>
</evidence>
<keyword evidence="4" id="KW-0456">Lyase</keyword>
<sequence>MNLLLQPPQNVAAAHNRIKQYLHLTPIVHSESLNEMLGHEIFFKVESLQKTGAFKVRGVLNHLLELKEQGKLPDKIVGYSTGNHGIGLAYASKLFGIKTRIYLPLNTSKVKQQAALYYGGEVIYTDTRQEAEEKAKEDAKQGFYYMHPSDSDSTIAGAGTLCYEALQQLGFSPDAIFASCGGGGLISGSYLAKELISPTSLLIGSEPLNANDAYLSVKDNKIYRFNYAPNTIADGLKTLNVSARTFEYLKKLDHFYLAEEYEIYYWTAWLTHLLKVICEPSSSINMVSVINFLKTQSKPQKLLVLISGGNIAPILYNELWKEEYLSISPKSLCSDVIPARHCCMDTESSLRGAKRRGNLEK</sequence>
<evidence type="ECO:0000256" key="1">
    <source>
        <dbReference type="ARBA" id="ARBA00001933"/>
    </source>
</evidence>
<dbReference type="AlphaFoldDB" id="A0A0B7J117"/>
<dbReference type="RefSeq" id="WP_023508147.1">
    <property type="nucleotide sequence ID" value="NZ_LN794217.1"/>
</dbReference>
<keyword evidence="2" id="KW-0663">Pyridoxal phosphate</keyword>
<dbReference type="NCBIfam" id="NF005147">
    <property type="entry name" value="PRK06608.1"/>
    <property type="match status" value="1"/>
</dbReference>
<dbReference type="Pfam" id="PF00291">
    <property type="entry name" value="PALP"/>
    <property type="match status" value="1"/>
</dbReference>
<dbReference type="EC" id="4.2.1.-" evidence="4"/>
<dbReference type="GO" id="GO:0030170">
    <property type="term" value="F:pyridoxal phosphate binding"/>
    <property type="evidence" value="ECO:0007669"/>
    <property type="project" value="TreeGrafter"/>
</dbReference>
<dbReference type="Gene3D" id="3.40.50.1100">
    <property type="match status" value="2"/>
</dbReference>
<dbReference type="Proteomes" id="UP000018149">
    <property type="component" value="Chromosome I"/>
</dbReference>
<dbReference type="GO" id="GO:0018114">
    <property type="term" value="F:threonine racemase activity"/>
    <property type="evidence" value="ECO:0007669"/>
    <property type="project" value="TreeGrafter"/>
</dbReference>
<accession>A0A0B7J117</accession>
<evidence type="ECO:0000313" key="5">
    <source>
        <dbReference type="Proteomes" id="UP000018149"/>
    </source>
</evidence>
<dbReference type="InterPro" id="IPR001926">
    <property type="entry name" value="TrpB-like_PALP"/>
</dbReference>
<feature type="domain" description="Tryptophan synthase beta chain-like PALP" evidence="3">
    <location>
        <begin position="22"/>
        <end position="308"/>
    </location>
</feature>
<dbReference type="KEGG" id="rmc:RMONA_06990"/>
<organism evidence="4 5">
    <name type="scientific">Rickettsia monacensis</name>
    <dbReference type="NCBI Taxonomy" id="109232"/>
    <lineage>
        <taxon>Bacteria</taxon>
        <taxon>Pseudomonadati</taxon>
        <taxon>Pseudomonadota</taxon>
        <taxon>Alphaproteobacteria</taxon>
        <taxon>Rickettsiales</taxon>
        <taxon>Rickettsiaceae</taxon>
        <taxon>Rickettsieae</taxon>
        <taxon>Rickettsia</taxon>
        <taxon>spotted fever group</taxon>
    </lineage>
</organism>
<dbReference type="GO" id="GO:0000287">
    <property type="term" value="F:magnesium ion binding"/>
    <property type="evidence" value="ECO:0007669"/>
    <property type="project" value="TreeGrafter"/>
</dbReference>
<dbReference type="InterPro" id="IPR036052">
    <property type="entry name" value="TrpB-like_PALP_sf"/>
</dbReference>
<dbReference type="GO" id="GO:0070179">
    <property type="term" value="P:D-serine biosynthetic process"/>
    <property type="evidence" value="ECO:0007669"/>
    <property type="project" value="TreeGrafter"/>
</dbReference>
<dbReference type="SUPFAM" id="SSF53686">
    <property type="entry name" value="Tryptophan synthase beta subunit-like PLP-dependent enzymes"/>
    <property type="match status" value="1"/>
</dbReference>
<comment type="cofactor">
    <cofactor evidence="1">
        <name>pyridoxal 5'-phosphate</name>
        <dbReference type="ChEBI" id="CHEBI:597326"/>
    </cofactor>
</comment>
<dbReference type="STRING" id="109232.RMONA_06990"/>
<keyword evidence="5" id="KW-1185">Reference proteome</keyword>
<protein>
    <submittedName>
        <fullName evidence="4">Phenylserine dehydratase</fullName>
        <ecNumber evidence="4">4.2.1.-</ecNumber>
    </submittedName>
</protein>
<dbReference type="PANTHER" id="PTHR43050:SF1">
    <property type="entry name" value="SERINE RACEMASE"/>
    <property type="match status" value="1"/>
</dbReference>
<dbReference type="GO" id="GO:0030378">
    <property type="term" value="F:serine racemase activity"/>
    <property type="evidence" value="ECO:0007669"/>
    <property type="project" value="TreeGrafter"/>
</dbReference>
<dbReference type="GO" id="GO:0005524">
    <property type="term" value="F:ATP binding"/>
    <property type="evidence" value="ECO:0007669"/>
    <property type="project" value="TreeGrafter"/>
</dbReference>
<proteinExistence type="predicted"/>
<gene>
    <name evidence="4" type="primary">psdht</name>
    <name evidence="4" type="ORF">RMONA_06990</name>
</gene>
<dbReference type="EMBL" id="LN794217">
    <property type="protein sequence ID" value="CEO17751.1"/>
    <property type="molecule type" value="Genomic_DNA"/>
</dbReference>
<reference evidence="4 5" key="1">
    <citation type="submission" date="2015-01" db="EMBL/GenBank/DDBJ databases">
        <title>Draft genome sequence of Rickettsia monacensis strain IrR/Munich.</title>
        <authorList>
            <person name="Felsheim R.F."/>
            <person name="Johnson S.L."/>
            <person name="Kurtti T.J."/>
            <person name="Munderloh U.G."/>
        </authorList>
    </citation>
    <scope>NUCLEOTIDE SEQUENCE [LARGE SCALE GENOMIC DNA]</scope>
    <source>
        <strain evidence="4 5">IrR/Munich</strain>
    </source>
</reference>
<dbReference type="CDD" id="cd01562">
    <property type="entry name" value="Thr-dehyd"/>
    <property type="match status" value="1"/>
</dbReference>